<organism evidence="2 3">
    <name type="scientific">Paraburkholderia youngii</name>
    <dbReference type="NCBI Taxonomy" id="2782701"/>
    <lineage>
        <taxon>Bacteria</taxon>
        <taxon>Pseudomonadati</taxon>
        <taxon>Pseudomonadota</taxon>
        <taxon>Betaproteobacteria</taxon>
        <taxon>Burkholderiales</taxon>
        <taxon>Burkholderiaceae</taxon>
        <taxon>Paraburkholderia</taxon>
    </lineage>
</organism>
<protein>
    <submittedName>
        <fullName evidence="2">Uncharacterized protein</fullName>
    </submittedName>
</protein>
<evidence type="ECO:0000313" key="3">
    <source>
        <dbReference type="Proteomes" id="UP000821598"/>
    </source>
</evidence>
<evidence type="ECO:0000256" key="1">
    <source>
        <dbReference type="SAM" id="MobiDB-lite"/>
    </source>
</evidence>
<evidence type="ECO:0000313" key="2">
    <source>
        <dbReference type="EMBL" id="NVI09178.1"/>
    </source>
</evidence>
<reference evidence="2 3" key="1">
    <citation type="submission" date="2019-08" db="EMBL/GenBank/DDBJ databases">
        <title>Paraburkholderia simonii sp. nov. and P. youngii sp. nov. Brazilian and Mexican Mimosa-associated rhizobia.</title>
        <authorList>
            <person name="Mavima L."/>
            <person name="Beukes C.W."/>
            <person name="Palmer M."/>
            <person name="De Meyer S.E."/>
            <person name="James E.K."/>
            <person name="Maluk M."/>
            <person name="Avontuur J.R."/>
            <person name="Chan W.Y."/>
            <person name="Venter S.N."/>
            <person name="Steenkamp E.T."/>
        </authorList>
    </citation>
    <scope>NUCLEOTIDE SEQUENCE [LARGE SCALE GENOMIC DNA]</scope>
    <source>
        <strain evidence="2 3">JPY454</strain>
    </source>
</reference>
<name>A0ABX2NYW0_9BURK</name>
<proteinExistence type="predicted"/>
<keyword evidence="3" id="KW-1185">Reference proteome</keyword>
<comment type="caution">
    <text evidence="2">The sequence shown here is derived from an EMBL/GenBank/DDBJ whole genome shotgun (WGS) entry which is preliminary data.</text>
</comment>
<dbReference type="EMBL" id="VOMC01000067">
    <property type="protein sequence ID" value="NVI09178.1"/>
    <property type="molecule type" value="Genomic_DNA"/>
</dbReference>
<feature type="region of interest" description="Disordered" evidence="1">
    <location>
        <begin position="85"/>
        <end position="113"/>
    </location>
</feature>
<dbReference type="RefSeq" id="WP_176369599.1">
    <property type="nucleotide sequence ID" value="NZ_JBNDKW010000004.1"/>
</dbReference>
<sequence length="113" mass="11967">MNVIKTCWILFEGVDMNDHTSSSNSSLRGARPNGAETEVHAIDPEMLEAMLVEATDTAPAVNDPSLALDEDLETCDLHAIGAAASGTRSKMRSDRTMGTSTEKSVHTCGGCRG</sequence>
<gene>
    <name evidence="2" type="ORF">FSB64_36905</name>
</gene>
<dbReference type="Proteomes" id="UP000821598">
    <property type="component" value="Unassembled WGS sequence"/>
</dbReference>
<accession>A0ABX2NYW0</accession>